<evidence type="ECO:0000259" key="1">
    <source>
        <dbReference type="Pfam" id="PF01965"/>
    </source>
</evidence>
<dbReference type="Proteomes" id="UP000673975">
    <property type="component" value="Unassembled WGS sequence"/>
</dbReference>
<sequence>MTALDAIGPYEVFRFIPNCDLRFVYHQTGPVVTDSRVLILGATHSFEETPEPDIILVPGSEANTVTAMADSDLIKWLRRVHQTTRLTLSVCTGSMILAAAGILQGHPATTHWIAQKRLAAFGVQPQPDKRVVSSGKIKTAAGVSAGIDLSLQVVSELYGRQMAEKIQLIIEYDPKPPFQSGHPNKASKEVLTNAETEMKKRSYNSRNFISVPKIYWNSIINKVRMGKED</sequence>
<dbReference type="InterPro" id="IPR052158">
    <property type="entry name" value="INH-QAR"/>
</dbReference>
<proteinExistence type="predicted"/>
<name>A0A8J7S8B3_9BACT</name>
<dbReference type="SUPFAM" id="SSF52317">
    <property type="entry name" value="Class I glutamine amidotransferase-like"/>
    <property type="match status" value="1"/>
</dbReference>
<dbReference type="Gene3D" id="3.40.50.880">
    <property type="match status" value="1"/>
</dbReference>
<accession>A0A8J7S8B3</accession>
<dbReference type="Pfam" id="PF01965">
    <property type="entry name" value="DJ-1_PfpI"/>
    <property type="match status" value="1"/>
</dbReference>
<dbReference type="AlphaFoldDB" id="A0A8J7S8B3"/>
<dbReference type="InterPro" id="IPR002818">
    <property type="entry name" value="DJ-1/PfpI"/>
</dbReference>
<dbReference type="PANTHER" id="PTHR43130:SF2">
    <property type="entry name" value="DJ-1_PFPI DOMAIN-CONTAINING PROTEIN"/>
    <property type="match status" value="1"/>
</dbReference>
<gene>
    <name evidence="2" type="ORF">NATSA_05370</name>
</gene>
<dbReference type="EMBL" id="JAFIDN010000003">
    <property type="protein sequence ID" value="MBP3192086.1"/>
    <property type="molecule type" value="Genomic_DNA"/>
</dbReference>
<feature type="domain" description="DJ-1/PfpI" evidence="1">
    <location>
        <begin position="3"/>
        <end position="155"/>
    </location>
</feature>
<organism evidence="2 3">
    <name type="scientific">Natronogracilivirga saccharolytica</name>
    <dbReference type="NCBI Taxonomy" id="2812953"/>
    <lineage>
        <taxon>Bacteria</taxon>
        <taxon>Pseudomonadati</taxon>
        <taxon>Balneolota</taxon>
        <taxon>Balneolia</taxon>
        <taxon>Balneolales</taxon>
        <taxon>Cyclonatronaceae</taxon>
        <taxon>Natronogracilivirga</taxon>
    </lineage>
</organism>
<keyword evidence="3" id="KW-1185">Reference proteome</keyword>
<evidence type="ECO:0000313" key="2">
    <source>
        <dbReference type="EMBL" id="MBP3192086.1"/>
    </source>
</evidence>
<dbReference type="CDD" id="cd03139">
    <property type="entry name" value="GATase1_PfpI_2"/>
    <property type="match status" value="1"/>
</dbReference>
<dbReference type="GO" id="GO:0006355">
    <property type="term" value="P:regulation of DNA-templated transcription"/>
    <property type="evidence" value="ECO:0007669"/>
    <property type="project" value="TreeGrafter"/>
</dbReference>
<protein>
    <submittedName>
        <fullName evidence="2">DJ-1/PfpI family protein</fullName>
    </submittedName>
</protein>
<comment type="caution">
    <text evidence="2">The sequence shown here is derived from an EMBL/GenBank/DDBJ whole genome shotgun (WGS) entry which is preliminary data.</text>
</comment>
<dbReference type="PANTHER" id="PTHR43130">
    <property type="entry name" value="ARAC-FAMILY TRANSCRIPTIONAL REGULATOR"/>
    <property type="match status" value="1"/>
</dbReference>
<reference evidence="2" key="1">
    <citation type="submission" date="2021-02" db="EMBL/GenBank/DDBJ databases">
        <title>Natronogracilivirga saccharolytica gen. nov. sp. nov. a new anaerobic, haloalkiliphilic carbohydrate-fermenting bacterium from soda lake and proposing of Cyclonatronumiaceae fam. nov. in the phylum Balneolaeota.</title>
        <authorList>
            <person name="Zhilina T.N."/>
            <person name="Sorokin D.Y."/>
            <person name="Zavarzina D.G."/>
            <person name="Toshchakov S.V."/>
            <person name="Kublanov I.V."/>
        </authorList>
    </citation>
    <scope>NUCLEOTIDE SEQUENCE</scope>
    <source>
        <strain evidence="2">Z-1702</strain>
    </source>
</reference>
<dbReference type="InterPro" id="IPR029062">
    <property type="entry name" value="Class_I_gatase-like"/>
</dbReference>
<evidence type="ECO:0000313" key="3">
    <source>
        <dbReference type="Proteomes" id="UP000673975"/>
    </source>
</evidence>